<dbReference type="Gene3D" id="3.40.1280.10">
    <property type="match status" value="1"/>
</dbReference>
<keyword evidence="7 15" id="KW-0963">Cytoplasm</keyword>
<evidence type="ECO:0000256" key="15">
    <source>
        <dbReference type="HAMAP-Rule" id="MF_00605"/>
    </source>
</evidence>
<comment type="similarity">
    <text evidence="3 15 17">Belongs to the RNA methyltransferase TrmD family.</text>
</comment>
<dbReference type="InterPro" id="IPR029028">
    <property type="entry name" value="Alpha/beta_knot_MTases"/>
</dbReference>
<keyword evidence="8 15" id="KW-0489">Methyltransferase</keyword>
<dbReference type="Gene3D" id="1.10.1270.20">
    <property type="entry name" value="tRNA(m1g37)methyltransferase, domain 2"/>
    <property type="match status" value="1"/>
</dbReference>
<protein>
    <recommendedName>
        <fullName evidence="6 15">tRNA (guanine-N(1)-)-methyltransferase</fullName>
        <ecNumber evidence="5 15">2.1.1.228</ecNumber>
    </recommendedName>
    <alternativeName>
        <fullName evidence="12 15">M1G-methyltransferase</fullName>
    </alternativeName>
    <alternativeName>
        <fullName evidence="13 15">tRNA [GM37] methyltransferase</fullName>
    </alternativeName>
</protein>
<comment type="function">
    <text evidence="1 15 17">Specifically methylates guanosine-37 in various tRNAs.</text>
</comment>
<dbReference type="CDD" id="cd18080">
    <property type="entry name" value="TrmD-like"/>
    <property type="match status" value="1"/>
</dbReference>
<evidence type="ECO:0000256" key="11">
    <source>
        <dbReference type="ARBA" id="ARBA00022694"/>
    </source>
</evidence>
<keyword evidence="9 15" id="KW-0808">Transferase</keyword>
<accession>A0A1I3EDP1</accession>
<evidence type="ECO:0000256" key="4">
    <source>
        <dbReference type="ARBA" id="ARBA00011738"/>
    </source>
</evidence>
<evidence type="ECO:0000256" key="8">
    <source>
        <dbReference type="ARBA" id="ARBA00022603"/>
    </source>
</evidence>
<dbReference type="InterPro" id="IPR016009">
    <property type="entry name" value="tRNA_MeTrfase_TRMD/TRM10"/>
</dbReference>
<evidence type="ECO:0000256" key="17">
    <source>
        <dbReference type="RuleBase" id="RU003464"/>
    </source>
</evidence>
<dbReference type="SUPFAM" id="SSF75217">
    <property type="entry name" value="alpha/beta knot"/>
    <property type="match status" value="1"/>
</dbReference>
<dbReference type="NCBIfam" id="TIGR00088">
    <property type="entry name" value="trmD"/>
    <property type="match status" value="1"/>
</dbReference>
<gene>
    <name evidence="15" type="primary">trmD</name>
    <name evidence="19" type="ORF">SAMN04487959_113108</name>
</gene>
<evidence type="ECO:0000256" key="1">
    <source>
        <dbReference type="ARBA" id="ARBA00002634"/>
    </source>
</evidence>
<evidence type="ECO:0000256" key="3">
    <source>
        <dbReference type="ARBA" id="ARBA00007630"/>
    </source>
</evidence>
<proteinExistence type="inferred from homology"/>
<dbReference type="STRING" id="442341.SAMN04487959_113108"/>
<evidence type="ECO:0000256" key="6">
    <source>
        <dbReference type="ARBA" id="ARBA00014679"/>
    </source>
</evidence>
<dbReference type="InterPro" id="IPR029026">
    <property type="entry name" value="tRNA_m1G_MTases_N"/>
</dbReference>
<reference evidence="19 20" key="1">
    <citation type="submission" date="2016-10" db="EMBL/GenBank/DDBJ databases">
        <authorList>
            <person name="de Groot N.N."/>
        </authorList>
    </citation>
    <scope>NUCLEOTIDE SEQUENCE [LARGE SCALE GENOMIC DNA]</scope>
    <source>
        <strain evidence="19 20">CGMCC 1.6848</strain>
    </source>
</reference>
<comment type="subcellular location">
    <subcellularLocation>
        <location evidence="2 15 17">Cytoplasm</location>
    </subcellularLocation>
</comment>
<evidence type="ECO:0000256" key="14">
    <source>
        <dbReference type="ARBA" id="ARBA00047783"/>
    </source>
</evidence>
<keyword evidence="10 15" id="KW-0949">S-adenosyl-L-methionine</keyword>
<dbReference type="GO" id="GO:0052906">
    <property type="term" value="F:tRNA (guanine(37)-N1)-methyltransferase activity"/>
    <property type="evidence" value="ECO:0007669"/>
    <property type="project" value="UniProtKB-UniRule"/>
</dbReference>
<name>A0A1I3EDP1_9GAMM</name>
<dbReference type="InterPro" id="IPR002649">
    <property type="entry name" value="tRNA_m1G_MeTrfase_TrmD"/>
</dbReference>
<evidence type="ECO:0000256" key="13">
    <source>
        <dbReference type="ARBA" id="ARBA00033392"/>
    </source>
</evidence>
<dbReference type="PANTHER" id="PTHR46417">
    <property type="entry name" value="TRNA (GUANINE-N(1)-)-METHYLTRANSFERASE"/>
    <property type="match status" value="1"/>
</dbReference>
<keyword evidence="20" id="KW-1185">Reference proteome</keyword>
<dbReference type="NCBIfam" id="NF000648">
    <property type="entry name" value="PRK00026.1"/>
    <property type="match status" value="1"/>
</dbReference>
<dbReference type="FunFam" id="3.40.1280.10:FF:000001">
    <property type="entry name" value="tRNA (guanine-N(1)-)-methyltransferase"/>
    <property type="match status" value="1"/>
</dbReference>
<evidence type="ECO:0000313" key="19">
    <source>
        <dbReference type="EMBL" id="SFH97090.1"/>
    </source>
</evidence>
<dbReference type="GO" id="GO:0002939">
    <property type="term" value="P:tRNA N1-guanine methylation"/>
    <property type="evidence" value="ECO:0007669"/>
    <property type="project" value="TreeGrafter"/>
</dbReference>
<dbReference type="EC" id="2.1.1.228" evidence="5 15"/>
<organism evidence="19 20">
    <name type="scientific">Modicisalibacter xianhensis</name>
    <dbReference type="NCBI Taxonomy" id="442341"/>
    <lineage>
        <taxon>Bacteria</taxon>
        <taxon>Pseudomonadati</taxon>
        <taxon>Pseudomonadota</taxon>
        <taxon>Gammaproteobacteria</taxon>
        <taxon>Oceanospirillales</taxon>
        <taxon>Halomonadaceae</taxon>
        <taxon>Modicisalibacter</taxon>
    </lineage>
</organism>
<dbReference type="InterPro" id="IPR023148">
    <property type="entry name" value="tRNA_m1G_MeTrfase_C_sf"/>
</dbReference>
<dbReference type="Pfam" id="PF01746">
    <property type="entry name" value="tRNA_m1G_MT"/>
    <property type="match status" value="1"/>
</dbReference>
<evidence type="ECO:0000256" key="5">
    <source>
        <dbReference type="ARBA" id="ARBA00012807"/>
    </source>
</evidence>
<dbReference type="HAMAP" id="MF_00605">
    <property type="entry name" value="TrmD"/>
    <property type="match status" value="1"/>
</dbReference>
<evidence type="ECO:0000256" key="9">
    <source>
        <dbReference type="ARBA" id="ARBA00022679"/>
    </source>
</evidence>
<evidence type="ECO:0000256" key="2">
    <source>
        <dbReference type="ARBA" id="ARBA00004496"/>
    </source>
</evidence>
<evidence type="ECO:0000256" key="7">
    <source>
        <dbReference type="ARBA" id="ARBA00022490"/>
    </source>
</evidence>
<dbReference type="Proteomes" id="UP000199040">
    <property type="component" value="Unassembled WGS sequence"/>
</dbReference>
<keyword evidence="11 15" id="KW-0819">tRNA processing</keyword>
<dbReference type="GO" id="GO:0005829">
    <property type="term" value="C:cytosol"/>
    <property type="evidence" value="ECO:0007669"/>
    <property type="project" value="TreeGrafter"/>
</dbReference>
<sequence length="273" mass="30228">MGSAVWIGVVSLFPEMFEALTGYGVVGRAVKQGLLEIDFWNPRDYATDRHRTVDDRPYGGGPGMLMKVDTLRQAIHEARADGARRYGTPPKVIYLSPQGRPLDQRGVQELASGGPLIVVAGRYEGIDERVVESDIDEEWSIGDYVLSGGELPAMVLIDAAARLVPGVLGHQSSAVEDSFADGLLDCPHYTRPEVIDGRRVPDVLLSGNHAAIRRWRLKQSLGRTWLRRPELLQSRTLSDEQRKLLDEFIEEYANPAEECGEPIPPDADQARSE</sequence>
<dbReference type="FunFam" id="1.10.1270.20:FF:000001">
    <property type="entry name" value="tRNA (guanine-N(1)-)-methyltransferase"/>
    <property type="match status" value="1"/>
</dbReference>
<feature type="binding site" evidence="15 16">
    <location>
        <position position="121"/>
    </location>
    <ligand>
        <name>S-adenosyl-L-methionine</name>
        <dbReference type="ChEBI" id="CHEBI:59789"/>
    </ligand>
</feature>
<dbReference type="PANTHER" id="PTHR46417:SF1">
    <property type="entry name" value="TRNA (GUANINE-N(1)-)-METHYLTRANSFERASE"/>
    <property type="match status" value="1"/>
</dbReference>
<comment type="subunit">
    <text evidence="4 15 17">Homodimer.</text>
</comment>
<feature type="domain" description="tRNA methyltransferase TRMD/TRM10-type" evidence="18">
    <location>
        <begin position="6"/>
        <end position="233"/>
    </location>
</feature>
<dbReference type="EMBL" id="FOPY01000013">
    <property type="protein sequence ID" value="SFH97090.1"/>
    <property type="molecule type" value="Genomic_DNA"/>
</dbReference>
<dbReference type="AlphaFoldDB" id="A0A1I3EDP1"/>
<feature type="binding site" evidence="15 16">
    <location>
        <begin position="141"/>
        <end position="146"/>
    </location>
    <ligand>
        <name>S-adenosyl-L-methionine</name>
        <dbReference type="ChEBI" id="CHEBI:59789"/>
    </ligand>
</feature>
<dbReference type="PIRSF" id="PIRSF000386">
    <property type="entry name" value="tRNA_mtase"/>
    <property type="match status" value="1"/>
</dbReference>
<evidence type="ECO:0000256" key="10">
    <source>
        <dbReference type="ARBA" id="ARBA00022691"/>
    </source>
</evidence>
<evidence type="ECO:0000313" key="20">
    <source>
        <dbReference type="Proteomes" id="UP000199040"/>
    </source>
</evidence>
<comment type="catalytic activity">
    <reaction evidence="14 15 17">
        <text>guanosine(37) in tRNA + S-adenosyl-L-methionine = N(1)-methylguanosine(37) in tRNA + S-adenosyl-L-homocysteine + H(+)</text>
        <dbReference type="Rhea" id="RHEA:36899"/>
        <dbReference type="Rhea" id="RHEA-COMP:10145"/>
        <dbReference type="Rhea" id="RHEA-COMP:10147"/>
        <dbReference type="ChEBI" id="CHEBI:15378"/>
        <dbReference type="ChEBI" id="CHEBI:57856"/>
        <dbReference type="ChEBI" id="CHEBI:59789"/>
        <dbReference type="ChEBI" id="CHEBI:73542"/>
        <dbReference type="ChEBI" id="CHEBI:74269"/>
        <dbReference type="EC" id="2.1.1.228"/>
    </reaction>
</comment>
<evidence type="ECO:0000259" key="18">
    <source>
        <dbReference type="Pfam" id="PF01746"/>
    </source>
</evidence>
<evidence type="ECO:0000256" key="12">
    <source>
        <dbReference type="ARBA" id="ARBA00029736"/>
    </source>
</evidence>
<evidence type="ECO:0000256" key="16">
    <source>
        <dbReference type="PIRSR" id="PIRSR000386-1"/>
    </source>
</evidence>